<protein>
    <recommendedName>
        <fullName evidence="4">Cytochrome oxidase subunit I profile domain-containing protein</fullName>
    </recommendedName>
</protein>
<feature type="transmembrane region" description="Helical" evidence="1">
    <location>
        <begin position="200"/>
        <end position="218"/>
    </location>
</feature>
<dbReference type="InterPro" id="IPR036927">
    <property type="entry name" value="Cyt_c_oxase-like_su1_sf"/>
</dbReference>
<organism evidence="2 3">
    <name type="scientific">Haloarcula saliterrae</name>
    <dbReference type="NCBI Taxonomy" id="2950534"/>
    <lineage>
        <taxon>Archaea</taxon>
        <taxon>Methanobacteriati</taxon>
        <taxon>Methanobacteriota</taxon>
        <taxon>Stenosarchaea group</taxon>
        <taxon>Halobacteria</taxon>
        <taxon>Halobacteriales</taxon>
        <taxon>Haloarculaceae</taxon>
        <taxon>Haloarcula</taxon>
    </lineage>
</organism>
<evidence type="ECO:0000313" key="2">
    <source>
        <dbReference type="EMBL" id="MDS0258182.1"/>
    </source>
</evidence>
<name>A0ABU2F7E5_9EURY</name>
<feature type="transmembrane region" description="Helical" evidence="1">
    <location>
        <begin position="40"/>
        <end position="65"/>
    </location>
</feature>
<feature type="transmembrane region" description="Helical" evidence="1">
    <location>
        <begin position="102"/>
        <end position="124"/>
    </location>
</feature>
<sequence length="411" mass="41938">MRSRTNPFVLVAGVYLTAGLVALATSIAVAAGLIDGLPRLRWVTVHLVTIGGLTQAVFGLLPSLLGGDVASTTGSRWTQWLFLNAGYPLVVLGMVTGSATTALAGAAGVLLALALLLATVLGTTGSGPAAEYYRTAPWFLVAGIAAAAGLLLHRYGPGGYVGLLEAHVHANVWGLLGLVVAGALLTLLPPMLGASLRYPRLVPVTFWGLTLGALGLVAGPPLALAALTLAGLAGYLTGTVALLANVVGTARTSGWTQPSRLALVVGAYLWLVAPIPVAPFVLLAPTAVPVGAIEAAAITALVLGWMLQLAMAFLPVMVVATQRPAEESLVERTASAAARDAPSWVQVATLNVGVGLLWLRAVPQLSGSVADLTVGGSALVAVAWLLFVRSFWGSLLTAGEGRRSRVARDSP</sequence>
<keyword evidence="1" id="KW-0472">Membrane</keyword>
<feature type="transmembrane region" description="Helical" evidence="1">
    <location>
        <begin position="77"/>
        <end position="96"/>
    </location>
</feature>
<proteinExistence type="predicted"/>
<feature type="transmembrane region" description="Helical" evidence="1">
    <location>
        <begin position="295"/>
        <end position="320"/>
    </location>
</feature>
<feature type="transmembrane region" description="Helical" evidence="1">
    <location>
        <begin position="224"/>
        <end position="249"/>
    </location>
</feature>
<dbReference type="EMBL" id="JAMQON010000001">
    <property type="protein sequence ID" value="MDS0258182.1"/>
    <property type="molecule type" value="Genomic_DNA"/>
</dbReference>
<keyword evidence="1" id="KW-0812">Transmembrane</keyword>
<keyword evidence="1" id="KW-1133">Transmembrane helix</keyword>
<dbReference type="Proteomes" id="UP001259659">
    <property type="component" value="Unassembled WGS sequence"/>
</dbReference>
<keyword evidence="3" id="KW-1185">Reference proteome</keyword>
<evidence type="ECO:0008006" key="4">
    <source>
        <dbReference type="Google" id="ProtNLM"/>
    </source>
</evidence>
<accession>A0ABU2F7E5</accession>
<reference evidence="2 3" key="1">
    <citation type="submission" date="2022-06" db="EMBL/GenBank/DDBJ databases">
        <title>Haloarcula sp. a new haloarchaeum isolate from saline soil.</title>
        <authorList>
            <person name="Strakova D."/>
            <person name="Galisteo C."/>
            <person name="Sanchez-Porro C."/>
            <person name="Ventosa A."/>
        </authorList>
    </citation>
    <scope>NUCLEOTIDE SEQUENCE [LARGE SCALE GENOMIC DNA]</scope>
    <source>
        <strain evidence="2 3">S1CR25-12</strain>
    </source>
</reference>
<feature type="transmembrane region" description="Helical" evidence="1">
    <location>
        <begin position="168"/>
        <end position="188"/>
    </location>
</feature>
<evidence type="ECO:0000256" key="1">
    <source>
        <dbReference type="SAM" id="Phobius"/>
    </source>
</evidence>
<feature type="transmembrane region" description="Helical" evidence="1">
    <location>
        <begin position="261"/>
        <end position="283"/>
    </location>
</feature>
<dbReference type="SUPFAM" id="SSF81442">
    <property type="entry name" value="Cytochrome c oxidase subunit I-like"/>
    <property type="match status" value="1"/>
</dbReference>
<feature type="transmembrane region" description="Helical" evidence="1">
    <location>
        <begin position="136"/>
        <end position="156"/>
    </location>
</feature>
<dbReference type="RefSeq" id="WP_310917741.1">
    <property type="nucleotide sequence ID" value="NZ_JAMQON010000001.1"/>
</dbReference>
<gene>
    <name evidence="2" type="ORF">NDI56_02020</name>
</gene>
<comment type="caution">
    <text evidence="2">The sequence shown here is derived from an EMBL/GenBank/DDBJ whole genome shotgun (WGS) entry which is preliminary data.</text>
</comment>
<feature type="transmembrane region" description="Helical" evidence="1">
    <location>
        <begin position="341"/>
        <end position="359"/>
    </location>
</feature>
<evidence type="ECO:0000313" key="3">
    <source>
        <dbReference type="Proteomes" id="UP001259659"/>
    </source>
</evidence>
<feature type="transmembrane region" description="Helical" evidence="1">
    <location>
        <begin position="379"/>
        <end position="398"/>
    </location>
</feature>